<feature type="region of interest" description="Disordered" evidence="1">
    <location>
        <begin position="216"/>
        <end position="442"/>
    </location>
</feature>
<feature type="compositionally biased region" description="Basic and acidic residues" evidence="1">
    <location>
        <begin position="325"/>
        <end position="341"/>
    </location>
</feature>
<evidence type="ECO:0000313" key="3">
    <source>
        <dbReference type="EMBL" id="KAG5457387.1"/>
    </source>
</evidence>
<gene>
    <name evidence="3" type="ORF">BJ554DRAFT_2615</name>
</gene>
<dbReference type="InterPro" id="IPR001214">
    <property type="entry name" value="SET_dom"/>
</dbReference>
<proteinExistence type="predicted"/>
<feature type="domain" description="SET" evidence="2">
    <location>
        <begin position="370"/>
        <end position="536"/>
    </location>
</feature>
<evidence type="ECO:0000256" key="1">
    <source>
        <dbReference type="SAM" id="MobiDB-lite"/>
    </source>
</evidence>
<dbReference type="Pfam" id="PF00856">
    <property type="entry name" value="SET"/>
    <property type="match status" value="1"/>
</dbReference>
<dbReference type="Proteomes" id="UP000673691">
    <property type="component" value="Unassembled WGS sequence"/>
</dbReference>
<evidence type="ECO:0000313" key="4">
    <source>
        <dbReference type="Proteomes" id="UP000673691"/>
    </source>
</evidence>
<protein>
    <recommendedName>
        <fullName evidence="2">SET domain-containing protein</fullName>
    </recommendedName>
</protein>
<name>A0A8H8DGT6_9FUNG</name>
<feature type="region of interest" description="Disordered" evidence="1">
    <location>
        <begin position="59"/>
        <end position="82"/>
    </location>
</feature>
<organism evidence="3 4">
    <name type="scientific">Olpidium bornovanus</name>
    <dbReference type="NCBI Taxonomy" id="278681"/>
    <lineage>
        <taxon>Eukaryota</taxon>
        <taxon>Fungi</taxon>
        <taxon>Fungi incertae sedis</taxon>
        <taxon>Olpidiomycota</taxon>
        <taxon>Olpidiomycotina</taxon>
        <taxon>Olpidiomycetes</taxon>
        <taxon>Olpidiales</taxon>
        <taxon>Olpidiaceae</taxon>
        <taxon>Olpidium</taxon>
    </lineage>
</organism>
<accession>A0A8H8DGT6</accession>
<reference evidence="3 4" key="1">
    <citation type="journal article" name="Sci. Rep.">
        <title>Genome-scale phylogenetic analyses confirm Olpidium as the closest living zoosporic fungus to the non-flagellated, terrestrial fungi.</title>
        <authorList>
            <person name="Chang Y."/>
            <person name="Rochon D."/>
            <person name="Sekimoto S."/>
            <person name="Wang Y."/>
            <person name="Chovatia M."/>
            <person name="Sandor L."/>
            <person name="Salamov A."/>
            <person name="Grigoriev I.V."/>
            <person name="Stajich J.E."/>
            <person name="Spatafora J.W."/>
        </authorList>
    </citation>
    <scope>NUCLEOTIDE SEQUENCE [LARGE SCALE GENOMIC DNA]</scope>
    <source>
        <strain evidence="3">S191</strain>
    </source>
</reference>
<sequence>MIETDVAVVEFTVQRQEDVVCRVHEQTGHVSSRFARGRDSVQFLLRPFVPWSTNTAMTSGSGHGALCSGRRQATRPRQQRTAGEAAVAAARGCILPVRWETGAQRALCQQRTTRRMHGESFSPKLLFVKNRLCGPARLGGTFQLSRAPTVPPGRFMRDATEQGVLSGCLRRLVHADAPYVPPSHPAVVSASAHSAFFFFSITTSAFLSLTVRLKGRPSSAPQTLSRSRASPSPRWRRVLPRQRSSFPYLRPPLSAGPERTAAAPAAALPDTRRPCPSRAASAAGKEGKARLVGAEAGGRSGRAAVFPGGQKGEKTRPSGACPDPLRGRQTTEKYRSQRTPEPEGPAGVPSGAGRRRRRRRRRDRLKTGRPGCASLQTANGRRPCRRTSSARRAASTPPFSRALRSRPAELRRRPCATSSASGGLPTPPTPATLPKGPAFDDADAADGEVARRHEGEMRKHRESDYVLRFTDDLDIDAAEGGNEARFINDFRGISDAPNCHFLNYLSVRGTDPPSLRIGVFTTRPVRSGEELTVSYGKAYWRTRGGIRNKWTDAAREEEAYWEREVTSKYGGEKVDAGARVAEKILQATAMAEPVLIGRTGVALVFSFCCLRSVRTRAATAEDVQRYMHAVDIPLHSFHVYRSGMITAATAAGEGVLLDPGHFSHDIEPQPK</sequence>
<feature type="compositionally biased region" description="Basic residues" evidence="1">
    <location>
        <begin position="353"/>
        <end position="364"/>
    </location>
</feature>
<feature type="compositionally biased region" description="Low complexity" evidence="1">
    <location>
        <begin position="274"/>
        <end position="283"/>
    </location>
</feature>
<dbReference type="OrthoDB" id="5792673at2759"/>
<comment type="caution">
    <text evidence="3">The sequence shown here is derived from an EMBL/GenBank/DDBJ whole genome shotgun (WGS) entry which is preliminary data.</text>
</comment>
<dbReference type="EMBL" id="JAEFCI010010166">
    <property type="protein sequence ID" value="KAG5457387.1"/>
    <property type="molecule type" value="Genomic_DNA"/>
</dbReference>
<dbReference type="Gene3D" id="2.170.270.10">
    <property type="entry name" value="SET domain"/>
    <property type="match status" value="1"/>
</dbReference>
<dbReference type="AlphaFoldDB" id="A0A8H8DGT6"/>
<feature type="compositionally biased region" description="Low complexity" evidence="1">
    <location>
        <begin position="390"/>
        <end position="402"/>
    </location>
</feature>
<dbReference type="SUPFAM" id="SSF82199">
    <property type="entry name" value="SET domain"/>
    <property type="match status" value="1"/>
</dbReference>
<dbReference type="PROSITE" id="PS50280">
    <property type="entry name" value="SET"/>
    <property type="match status" value="1"/>
</dbReference>
<dbReference type="InterPro" id="IPR046341">
    <property type="entry name" value="SET_dom_sf"/>
</dbReference>
<keyword evidence="4" id="KW-1185">Reference proteome</keyword>
<evidence type="ECO:0000259" key="2">
    <source>
        <dbReference type="PROSITE" id="PS50280"/>
    </source>
</evidence>